<reference evidence="1 2" key="1">
    <citation type="submission" date="2017-04" db="EMBL/GenBank/DDBJ databases">
        <authorList>
            <person name="Afonso C.L."/>
            <person name="Miller P.J."/>
            <person name="Scott M.A."/>
            <person name="Spackman E."/>
            <person name="Goraichik I."/>
            <person name="Dimitrov K.M."/>
            <person name="Suarez D.L."/>
            <person name="Swayne D.E."/>
        </authorList>
    </citation>
    <scope>NUCLEOTIDE SEQUENCE [LARGE SCALE GENOMIC DNA]</scope>
    <source>
        <strain evidence="1 2">ToBE</strain>
    </source>
</reference>
<protein>
    <submittedName>
        <fullName evidence="1">Uncharacterized protein</fullName>
    </submittedName>
</protein>
<proteinExistence type="predicted"/>
<keyword evidence="2" id="KW-1185">Reference proteome</keyword>
<name>A0A1W1VVE6_9FIRM</name>
<sequence length="194" mass="21655">MGKAGRRGPASTRTKMGQYHIVVNLDKKEFISPHKLGDGLKLLEQMNSHGGTMAALWVLLACSNGRGGGDIPDGVDYKFDERKNKVVEVVPDREYRRLAKEYIGRWAGDRIAIIGDYADDSDLPAEFAASTIYRDCMEGKNGWRDISDGVVPIVEVACGVRIERTEGWREKHLIGEEKRAVYLCPDFVIGIQRS</sequence>
<dbReference type="STRING" id="698762.SAMN00808754_1677"/>
<organism evidence="1 2">
    <name type="scientific">Thermanaeromonas toyohensis ToBE</name>
    <dbReference type="NCBI Taxonomy" id="698762"/>
    <lineage>
        <taxon>Bacteria</taxon>
        <taxon>Bacillati</taxon>
        <taxon>Bacillota</taxon>
        <taxon>Clostridia</taxon>
        <taxon>Neomoorellales</taxon>
        <taxon>Neomoorellaceae</taxon>
        <taxon>Thermanaeromonas</taxon>
    </lineage>
</organism>
<gene>
    <name evidence="1" type="ORF">SAMN00808754_1677</name>
</gene>
<dbReference type="EMBL" id="LT838272">
    <property type="protein sequence ID" value="SMB96834.1"/>
    <property type="molecule type" value="Genomic_DNA"/>
</dbReference>
<dbReference type="AlphaFoldDB" id="A0A1W1VVE6"/>
<accession>A0A1W1VVE6</accession>
<evidence type="ECO:0000313" key="1">
    <source>
        <dbReference type="EMBL" id="SMB96834.1"/>
    </source>
</evidence>
<evidence type="ECO:0000313" key="2">
    <source>
        <dbReference type="Proteomes" id="UP000192569"/>
    </source>
</evidence>
<dbReference type="Proteomes" id="UP000192569">
    <property type="component" value="Chromosome I"/>
</dbReference>